<dbReference type="Proteomes" id="UP000184339">
    <property type="component" value="Unassembled WGS sequence"/>
</dbReference>
<name>A0A1M7HDF3_9BURK</name>
<dbReference type="Pfam" id="PF20242">
    <property type="entry name" value="Emfourin"/>
    <property type="match status" value="1"/>
</dbReference>
<accession>A0A1M7HDF3</accession>
<dbReference type="InterPro" id="IPR049457">
    <property type="entry name" value="Emfourin"/>
</dbReference>
<evidence type="ECO:0000313" key="2">
    <source>
        <dbReference type="Proteomes" id="UP000184339"/>
    </source>
</evidence>
<gene>
    <name evidence="1" type="ORF">SAMN05192549_101141</name>
</gene>
<dbReference type="STRING" id="551987.SAMN05192549_101141"/>
<reference evidence="2" key="1">
    <citation type="submission" date="2016-11" db="EMBL/GenBank/DDBJ databases">
        <authorList>
            <person name="Varghese N."/>
            <person name="Submissions S."/>
        </authorList>
    </citation>
    <scope>NUCLEOTIDE SEQUENCE [LARGE SCALE GENOMIC DNA]</scope>
    <source>
        <strain evidence="2">Sac-22</strain>
    </source>
</reference>
<keyword evidence="2" id="KW-1185">Reference proteome</keyword>
<protein>
    <submittedName>
        <fullName evidence="1">Uncharacterized protein</fullName>
    </submittedName>
</protein>
<evidence type="ECO:0000313" key="1">
    <source>
        <dbReference type="EMBL" id="SHM26449.1"/>
    </source>
</evidence>
<proteinExistence type="predicted"/>
<organism evidence="1 2">
    <name type="scientific">Duganella sacchari</name>
    <dbReference type="NCBI Taxonomy" id="551987"/>
    <lineage>
        <taxon>Bacteria</taxon>
        <taxon>Pseudomonadati</taxon>
        <taxon>Pseudomonadota</taxon>
        <taxon>Betaproteobacteria</taxon>
        <taxon>Burkholderiales</taxon>
        <taxon>Oxalobacteraceae</taxon>
        <taxon>Telluria group</taxon>
        <taxon>Duganella</taxon>
    </lineage>
</organism>
<dbReference type="AlphaFoldDB" id="A0A1M7HDF3"/>
<sequence length="101" mass="11168">MRLTLTCKGGFTGPAGAQTRTVDLAQLPQDQASQLRQLVQASDFFALHPQLVKEAPKSWDFQYNLTVDDGQQSHCISYHLDQAPAALKALTEKINDEVEPD</sequence>
<dbReference type="EMBL" id="FRCX01000001">
    <property type="protein sequence ID" value="SHM26449.1"/>
    <property type="molecule type" value="Genomic_DNA"/>
</dbReference>